<dbReference type="AlphaFoldDB" id="A0A7V8SZZ2"/>
<evidence type="ECO:0000256" key="5">
    <source>
        <dbReference type="ARBA" id="ARBA00022692"/>
    </source>
</evidence>
<comment type="cofactor">
    <cofactor evidence="1 11">
        <name>Zn(2+)</name>
        <dbReference type="ChEBI" id="CHEBI:29105"/>
    </cofactor>
</comment>
<feature type="transmembrane region" description="Helical" evidence="11">
    <location>
        <begin position="382"/>
        <end position="404"/>
    </location>
</feature>
<keyword evidence="7 11" id="KW-0862">Zinc</keyword>
<dbReference type="InterPro" id="IPR036034">
    <property type="entry name" value="PDZ_sf"/>
</dbReference>
<dbReference type="PANTHER" id="PTHR42837:SF2">
    <property type="entry name" value="MEMBRANE METALLOPROTEASE ARASP2, CHLOROPLASTIC-RELATED"/>
    <property type="match status" value="1"/>
</dbReference>
<comment type="subcellular location">
    <subcellularLocation>
        <location evidence="2">Membrane</location>
        <topology evidence="2">Multi-pass membrane protein</topology>
    </subcellularLocation>
</comment>
<evidence type="ECO:0000256" key="8">
    <source>
        <dbReference type="ARBA" id="ARBA00022989"/>
    </source>
</evidence>
<evidence type="ECO:0000256" key="4">
    <source>
        <dbReference type="ARBA" id="ARBA00022670"/>
    </source>
</evidence>
<dbReference type="GO" id="GO:0004222">
    <property type="term" value="F:metalloendopeptidase activity"/>
    <property type="evidence" value="ECO:0007669"/>
    <property type="project" value="InterPro"/>
</dbReference>
<evidence type="ECO:0000256" key="1">
    <source>
        <dbReference type="ARBA" id="ARBA00001947"/>
    </source>
</evidence>
<keyword evidence="4" id="KW-0645">Protease</keyword>
<dbReference type="Proteomes" id="UP000567293">
    <property type="component" value="Unassembled WGS sequence"/>
</dbReference>
<dbReference type="NCBIfam" id="TIGR00054">
    <property type="entry name" value="RIP metalloprotease RseP"/>
    <property type="match status" value="1"/>
</dbReference>
<dbReference type="Pfam" id="PF17820">
    <property type="entry name" value="PDZ_6"/>
    <property type="match status" value="1"/>
</dbReference>
<dbReference type="GO" id="GO:0016020">
    <property type="term" value="C:membrane"/>
    <property type="evidence" value="ECO:0007669"/>
    <property type="project" value="UniProtKB-SubCell"/>
</dbReference>
<protein>
    <recommendedName>
        <fullName evidence="11">Zinc metalloprotease</fullName>
        <ecNumber evidence="11">3.4.24.-</ecNumber>
    </recommendedName>
</protein>
<reference evidence="13" key="1">
    <citation type="submission" date="2020-06" db="EMBL/GenBank/DDBJ databases">
        <title>Legume-microbial interactions unlock mineral nutrients during tropical forest succession.</title>
        <authorList>
            <person name="Epihov D.Z."/>
        </authorList>
    </citation>
    <scope>NUCLEOTIDE SEQUENCE [LARGE SCALE GENOMIC DNA]</scope>
    <source>
        <strain evidence="13">Pan2503</strain>
    </source>
</reference>
<comment type="similarity">
    <text evidence="3 11">Belongs to the peptidase M50B family.</text>
</comment>
<evidence type="ECO:0000313" key="14">
    <source>
        <dbReference type="Proteomes" id="UP000567293"/>
    </source>
</evidence>
<keyword evidence="6 11" id="KW-0378">Hydrolase</keyword>
<sequence length="445" mass="49016">MNIAIGFVLVLGILILVHEWGHFIVARFFGVRVDVFSIGFGPRLFGWRRGATDYRVSAIPLGGYVRMAGQDLSDIDAGEQKPTGAPDELMSKKRWQRALISLAGPVVNLIFPLFLLTGYFVIKGNPYPKYMDDPLVILSLPKDSPLTKAGVEPGDRIVWLNGVSSPTWWNIRDAEFGKGIAGQKFQIRFEHQGEIRAAEVTGSGMQVPELLFGYPPNRPIVGIPDRDKPAYRAGLRRDDVILSINGKPIHNWQEMVTAIQESAGKPIETTVRRKNQPRSFTVTPIADKNDKGEPVWIIGIRPGQEYSFHKVGITQAVTTAGDFTVGGTWQVIDIVGKLVTGKVAAKQLQSVIGIASEAGQAVQEGTFAVVTLMAALSLNLGILNLLPIPILDGGNILLLAMEGIRRRDFSMSFKERFVQVGLVFLLVLFAYVMYNDVVRLLPFHS</sequence>
<keyword evidence="11" id="KW-0479">Metal-binding</keyword>
<organism evidence="13 14">
    <name type="scientific">Candidatus Acidiferrum panamense</name>
    <dbReference type="NCBI Taxonomy" id="2741543"/>
    <lineage>
        <taxon>Bacteria</taxon>
        <taxon>Pseudomonadati</taxon>
        <taxon>Acidobacteriota</taxon>
        <taxon>Terriglobia</taxon>
        <taxon>Candidatus Acidiferrales</taxon>
        <taxon>Candidatus Acidiferrum</taxon>
    </lineage>
</organism>
<feature type="domain" description="PDZ" evidence="12">
    <location>
        <begin position="118"/>
        <end position="193"/>
    </location>
</feature>
<evidence type="ECO:0000256" key="9">
    <source>
        <dbReference type="ARBA" id="ARBA00023049"/>
    </source>
</evidence>
<dbReference type="Pfam" id="PF02163">
    <property type="entry name" value="Peptidase_M50"/>
    <property type="match status" value="1"/>
</dbReference>
<evidence type="ECO:0000256" key="3">
    <source>
        <dbReference type="ARBA" id="ARBA00007931"/>
    </source>
</evidence>
<dbReference type="GO" id="GO:0046872">
    <property type="term" value="F:metal ion binding"/>
    <property type="evidence" value="ECO:0007669"/>
    <property type="project" value="UniProtKB-KW"/>
</dbReference>
<gene>
    <name evidence="13" type="primary">rseP</name>
    <name evidence="13" type="ORF">HRJ53_26825</name>
</gene>
<dbReference type="Gene3D" id="2.30.42.10">
    <property type="match status" value="2"/>
</dbReference>
<evidence type="ECO:0000313" key="13">
    <source>
        <dbReference type="EMBL" id="MBA0088618.1"/>
    </source>
</evidence>
<dbReference type="SMART" id="SM00228">
    <property type="entry name" value="PDZ"/>
    <property type="match status" value="2"/>
</dbReference>
<proteinExistence type="inferred from homology"/>
<evidence type="ECO:0000256" key="7">
    <source>
        <dbReference type="ARBA" id="ARBA00022833"/>
    </source>
</evidence>
<dbReference type="GO" id="GO:0006508">
    <property type="term" value="P:proteolysis"/>
    <property type="evidence" value="ECO:0007669"/>
    <property type="project" value="UniProtKB-KW"/>
</dbReference>
<evidence type="ECO:0000259" key="12">
    <source>
        <dbReference type="SMART" id="SM00228"/>
    </source>
</evidence>
<name>A0A7V8SZZ2_9BACT</name>
<feature type="transmembrane region" description="Helical" evidence="11">
    <location>
        <begin position="99"/>
        <end position="122"/>
    </location>
</feature>
<dbReference type="EC" id="3.4.24.-" evidence="11"/>
<keyword evidence="5 11" id="KW-0812">Transmembrane</keyword>
<keyword evidence="14" id="KW-1185">Reference proteome</keyword>
<dbReference type="InterPro" id="IPR041489">
    <property type="entry name" value="PDZ_6"/>
</dbReference>
<dbReference type="InterPro" id="IPR008915">
    <property type="entry name" value="Peptidase_M50"/>
</dbReference>
<accession>A0A7V8SZZ2</accession>
<evidence type="ECO:0000256" key="11">
    <source>
        <dbReference type="RuleBase" id="RU362031"/>
    </source>
</evidence>
<keyword evidence="10 11" id="KW-0472">Membrane</keyword>
<keyword evidence="8 11" id="KW-1133">Transmembrane helix</keyword>
<feature type="transmembrane region" description="Helical" evidence="11">
    <location>
        <begin position="416"/>
        <end position="434"/>
    </location>
</feature>
<comment type="caution">
    <text evidence="13">The sequence shown here is derived from an EMBL/GenBank/DDBJ whole genome shotgun (WGS) entry which is preliminary data.</text>
</comment>
<dbReference type="SUPFAM" id="SSF50156">
    <property type="entry name" value="PDZ domain-like"/>
    <property type="match status" value="2"/>
</dbReference>
<dbReference type="InterPro" id="IPR001478">
    <property type="entry name" value="PDZ"/>
</dbReference>
<dbReference type="CDD" id="cd23081">
    <property type="entry name" value="cpPDZ_EcRseP-like"/>
    <property type="match status" value="1"/>
</dbReference>
<evidence type="ECO:0000256" key="6">
    <source>
        <dbReference type="ARBA" id="ARBA00022801"/>
    </source>
</evidence>
<keyword evidence="9 11" id="KW-0482">Metalloprotease</keyword>
<dbReference type="InterPro" id="IPR004387">
    <property type="entry name" value="Pept_M50_Zn"/>
</dbReference>
<dbReference type="PANTHER" id="PTHR42837">
    <property type="entry name" value="REGULATOR OF SIGMA-E PROTEASE RSEP"/>
    <property type="match status" value="1"/>
</dbReference>
<feature type="domain" description="PDZ" evidence="12">
    <location>
        <begin position="201"/>
        <end position="275"/>
    </location>
</feature>
<dbReference type="CDD" id="cd06163">
    <property type="entry name" value="S2P-M50_PDZ_RseP-like"/>
    <property type="match status" value="1"/>
</dbReference>
<feature type="transmembrane region" description="Helical" evidence="11">
    <location>
        <begin position="6"/>
        <end position="29"/>
    </location>
</feature>
<evidence type="ECO:0000256" key="2">
    <source>
        <dbReference type="ARBA" id="ARBA00004141"/>
    </source>
</evidence>
<dbReference type="EMBL" id="JACDQQ010002595">
    <property type="protein sequence ID" value="MBA0088618.1"/>
    <property type="molecule type" value="Genomic_DNA"/>
</dbReference>
<evidence type="ECO:0000256" key="10">
    <source>
        <dbReference type="ARBA" id="ARBA00023136"/>
    </source>
</evidence>